<feature type="region of interest" description="Disordered" evidence="1">
    <location>
        <begin position="171"/>
        <end position="190"/>
    </location>
</feature>
<organism evidence="2 3">
    <name type="scientific">Chilo suppressalis</name>
    <name type="common">Asiatic rice borer moth</name>
    <dbReference type="NCBI Taxonomy" id="168631"/>
    <lineage>
        <taxon>Eukaryota</taxon>
        <taxon>Metazoa</taxon>
        <taxon>Ecdysozoa</taxon>
        <taxon>Arthropoda</taxon>
        <taxon>Hexapoda</taxon>
        <taxon>Insecta</taxon>
        <taxon>Pterygota</taxon>
        <taxon>Neoptera</taxon>
        <taxon>Endopterygota</taxon>
        <taxon>Lepidoptera</taxon>
        <taxon>Glossata</taxon>
        <taxon>Ditrysia</taxon>
        <taxon>Pyraloidea</taxon>
        <taxon>Crambidae</taxon>
        <taxon>Crambinae</taxon>
        <taxon>Chilo</taxon>
    </lineage>
</organism>
<name>A0ABN8AZI1_CHISP</name>
<proteinExistence type="predicted"/>
<accession>A0ABN8AZI1</accession>
<gene>
    <name evidence="2" type="ORF">CHILSU_LOCUS5145</name>
</gene>
<dbReference type="EMBL" id="OU963895">
    <property type="protein sequence ID" value="CAH0401908.1"/>
    <property type="molecule type" value="Genomic_DNA"/>
</dbReference>
<evidence type="ECO:0008006" key="4">
    <source>
        <dbReference type="Google" id="ProtNLM"/>
    </source>
</evidence>
<feature type="compositionally biased region" description="Polar residues" evidence="1">
    <location>
        <begin position="180"/>
        <end position="190"/>
    </location>
</feature>
<evidence type="ECO:0000313" key="3">
    <source>
        <dbReference type="Proteomes" id="UP001153292"/>
    </source>
</evidence>
<reference evidence="2" key="1">
    <citation type="submission" date="2021-12" db="EMBL/GenBank/DDBJ databases">
        <authorList>
            <person name="King R."/>
        </authorList>
    </citation>
    <scope>NUCLEOTIDE SEQUENCE</scope>
</reference>
<protein>
    <recommendedName>
        <fullName evidence="4">NET domain-containing protein</fullName>
    </recommendedName>
</protein>
<keyword evidence="3" id="KW-1185">Reference proteome</keyword>
<evidence type="ECO:0000313" key="2">
    <source>
        <dbReference type="EMBL" id="CAH0401908.1"/>
    </source>
</evidence>
<sequence>MDEVSILQICISNFKEDEVCSGKVLLFRSVGKADKMASTRRDGTEKSMQDIITLLKETDPDDVPTFVAKELHKLPPVTFNHVDVARLQKDINFLKASLADVVSMLEDSNNTIVELRAQVALLSSAAGASRSPEASKVNARRGAQNASIGSIESVPVSASPAAVIARDASLPATAARPSASPETSRACTSTPQRAYAVAAASRHADVYPKEKNSKLCVKRAAPAVSQNQICVEEGFIKVERKKRKPACRNLCGVAPTGPNQLLRPAIPTTPLYVSRLHYSTKEEEIVEYLRVKTEVLPEGRTVGVPSQCEF</sequence>
<evidence type="ECO:0000256" key="1">
    <source>
        <dbReference type="SAM" id="MobiDB-lite"/>
    </source>
</evidence>
<dbReference type="Proteomes" id="UP001153292">
    <property type="component" value="Chromosome 2"/>
</dbReference>